<keyword evidence="2" id="KW-1185">Reference proteome</keyword>
<sequence>MGQERKTFSRNSGRSFRTSTFHLILSENIPNVGMPHTKTLGAEFGVVISLGGCLSADIFTPRRHHTMYFGMIKIGQSATQHGEQAESSIPFRDDR</sequence>
<accession>A0A3A2ZI49</accession>
<gene>
    <name evidence="1" type="ORF">PHISCL_06591</name>
</gene>
<dbReference type="AlphaFoldDB" id="A0A3A2ZI49"/>
<comment type="caution">
    <text evidence="1">The sequence shown here is derived from an EMBL/GenBank/DDBJ whole genome shotgun (WGS) entry which is preliminary data.</text>
</comment>
<reference evidence="2" key="1">
    <citation type="submission" date="2017-02" db="EMBL/GenBank/DDBJ databases">
        <authorList>
            <person name="Tafer H."/>
            <person name="Lopandic K."/>
        </authorList>
    </citation>
    <scope>NUCLEOTIDE SEQUENCE [LARGE SCALE GENOMIC DNA]</scope>
    <source>
        <strain evidence="2">CBS 366.77</strain>
    </source>
</reference>
<organism evidence="1 2">
    <name type="scientific">Aspergillus sclerotialis</name>
    <dbReference type="NCBI Taxonomy" id="2070753"/>
    <lineage>
        <taxon>Eukaryota</taxon>
        <taxon>Fungi</taxon>
        <taxon>Dikarya</taxon>
        <taxon>Ascomycota</taxon>
        <taxon>Pezizomycotina</taxon>
        <taxon>Eurotiomycetes</taxon>
        <taxon>Eurotiomycetidae</taxon>
        <taxon>Eurotiales</taxon>
        <taxon>Aspergillaceae</taxon>
        <taxon>Aspergillus</taxon>
        <taxon>Aspergillus subgen. Polypaecilum</taxon>
    </lineage>
</organism>
<dbReference type="Proteomes" id="UP000266188">
    <property type="component" value="Unassembled WGS sequence"/>
</dbReference>
<evidence type="ECO:0000313" key="1">
    <source>
        <dbReference type="EMBL" id="RJE21077.1"/>
    </source>
</evidence>
<evidence type="ECO:0000313" key="2">
    <source>
        <dbReference type="Proteomes" id="UP000266188"/>
    </source>
</evidence>
<protein>
    <submittedName>
        <fullName evidence="1">Uncharacterized protein</fullName>
    </submittedName>
</protein>
<proteinExistence type="predicted"/>
<name>A0A3A2ZI49_9EURO</name>
<dbReference type="EMBL" id="MVGC01000254">
    <property type="protein sequence ID" value="RJE21077.1"/>
    <property type="molecule type" value="Genomic_DNA"/>
</dbReference>